<evidence type="ECO:0000313" key="9">
    <source>
        <dbReference type="EMBL" id="MCX7571405.1"/>
    </source>
</evidence>
<evidence type="ECO:0000256" key="3">
    <source>
        <dbReference type="ARBA" id="ARBA00022723"/>
    </source>
</evidence>
<comment type="similarity">
    <text evidence="1 7">Belongs to the UPF0758 family.</text>
</comment>
<dbReference type="PANTHER" id="PTHR30471:SF3">
    <property type="entry name" value="UPF0758 PROTEIN YEES-RELATED"/>
    <property type="match status" value="1"/>
</dbReference>
<dbReference type="EMBL" id="JAPMLT010000010">
    <property type="protein sequence ID" value="MCX7571405.1"/>
    <property type="molecule type" value="Genomic_DNA"/>
</dbReference>
<keyword evidence="3" id="KW-0479">Metal-binding</keyword>
<evidence type="ECO:0000256" key="7">
    <source>
        <dbReference type="RuleBase" id="RU003797"/>
    </source>
</evidence>
<dbReference type="InterPro" id="IPR025657">
    <property type="entry name" value="RadC_JAB"/>
</dbReference>
<evidence type="ECO:0000256" key="2">
    <source>
        <dbReference type="ARBA" id="ARBA00022670"/>
    </source>
</evidence>
<dbReference type="NCBIfam" id="TIGR00608">
    <property type="entry name" value="radc"/>
    <property type="match status" value="1"/>
</dbReference>
<organism evidence="9 10">
    <name type="scientific">Tumebacillus lacus</name>
    <dbReference type="NCBI Taxonomy" id="2995335"/>
    <lineage>
        <taxon>Bacteria</taxon>
        <taxon>Bacillati</taxon>
        <taxon>Bacillota</taxon>
        <taxon>Bacilli</taxon>
        <taxon>Bacillales</taxon>
        <taxon>Alicyclobacillaceae</taxon>
        <taxon>Tumebacillus</taxon>
    </lineage>
</organism>
<evidence type="ECO:0000256" key="6">
    <source>
        <dbReference type="ARBA" id="ARBA00023049"/>
    </source>
</evidence>
<dbReference type="CDD" id="cd08071">
    <property type="entry name" value="MPN_DUF2466"/>
    <property type="match status" value="1"/>
</dbReference>
<dbReference type="PANTHER" id="PTHR30471">
    <property type="entry name" value="DNA REPAIR PROTEIN RADC"/>
    <property type="match status" value="1"/>
</dbReference>
<dbReference type="Gene3D" id="3.40.140.10">
    <property type="entry name" value="Cytidine Deaminase, domain 2"/>
    <property type="match status" value="1"/>
</dbReference>
<dbReference type="SUPFAM" id="SSF47781">
    <property type="entry name" value="RuvA domain 2-like"/>
    <property type="match status" value="1"/>
</dbReference>
<keyword evidence="6" id="KW-0482">Metalloprotease</keyword>
<name>A0ABT3X739_9BACL</name>
<dbReference type="PROSITE" id="PS50249">
    <property type="entry name" value="MPN"/>
    <property type="match status" value="1"/>
</dbReference>
<evidence type="ECO:0000313" key="10">
    <source>
        <dbReference type="Proteomes" id="UP001208017"/>
    </source>
</evidence>
<gene>
    <name evidence="9" type="primary">radC</name>
    <name evidence="9" type="ORF">OS242_15755</name>
</gene>
<protein>
    <submittedName>
        <fullName evidence="9">DNA repair protein RadC</fullName>
    </submittedName>
</protein>
<dbReference type="InterPro" id="IPR046778">
    <property type="entry name" value="UPF0758_N"/>
</dbReference>
<evidence type="ECO:0000256" key="5">
    <source>
        <dbReference type="ARBA" id="ARBA00022833"/>
    </source>
</evidence>
<evidence type="ECO:0000259" key="8">
    <source>
        <dbReference type="PROSITE" id="PS50249"/>
    </source>
</evidence>
<dbReference type="Proteomes" id="UP001208017">
    <property type="component" value="Unassembled WGS sequence"/>
</dbReference>
<dbReference type="InterPro" id="IPR037518">
    <property type="entry name" value="MPN"/>
</dbReference>
<keyword evidence="2" id="KW-0645">Protease</keyword>
<dbReference type="RefSeq" id="WP_267152653.1">
    <property type="nucleotide sequence ID" value="NZ_JAPMLT010000010.1"/>
</dbReference>
<keyword evidence="10" id="KW-1185">Reference proteome</keyword>
<dbReference type="InterPro" id="IPR001405">
    <property type="entry name" value="UPF0758"/>
</dbReference>
<dbReference type="NCBIfam" id="NF000642">
    <property type="entry name" value="PRK00024.1"/>
    <property type="match status" value="1"/>
</dbReference>
<feature type="domain" description="MPN" evidence="8">
    <location>
        <begin position="112"/>
        <end position="234"/>
    </location>
</feature>
<dbReference type="Pfam" id="PF04002">
    <property type="entry name" value="RadC"/>
    <property type="match status" value="1"/>
</dbReference>
<dbReference type="InterPro" id="IPR010994">
    <property type="entry name" value="RuvA_2-like"/>
</dbReference>
<accession>A0ABT3X739</accession>
<sequence>MGAPAAERLSVRVCEIPEEDRPRERLLRQGPEALSNAELLAILLRTGTPGHSAVDLADQILKRMGGIHALIDADLEELTGVPGIGPAKATQLKAAIEIGRRVARIKRESRPQLLTPGDAADYMMDRLRFQLKEHFVVLHLDSKNGLIGEEIVSVGSLNASIVHPREIFKTALKRSAAAIICLHNHPSGDPTPSFEDVEVTRRLVDCGRLLGVEVLDHIVVGENCFLSMKEKGWL</sequence>
<keyword evidence="4" id="KW-0378">Hydrolase</keyword>
<evidence type="ECO:0000256" key="4">
    <source>
        <dbReference type="ARBA" id="ARBA00022801"/>
    </source>
</evidence>
<evidence type="ECO:0000256" key="1">
    <source>
        <dbReference type="ARBA" id="ARBA00010243"/>
    </source>
</evidence>
<dbReference type="Pfam" id="PF20582">
    <property type="entry name" value="UPF0758_N"/>
    <property type="match status" value="1"/>
</dbReference>
<dbReference type="InterPro" id="IPR020891">
    <property type="entry name" value="UPF0758_CS"/>
</dbReference>
<dbReference type="PROSITE" id="PS01302">
    <property type="entry name" value="UPF0758"/>
    <property type="match status" value="1"/>
</dbReference>
<keyword evidence="5" id="KW-0862">Zinc</keyword>
<reference evidence="9 10" key="1">
    <citation type="submission" date="2022-11" db="EMBL/GenBank/DDBJ databases">
        <title>Study of microbial diversity in lake waters.</title>
        <authorList>
            <person name="Zhang J."/>
        </authorList>
    </citation>
    <scope>NUCLEOTIDE SEQUENCE [LARGE SCALE GENOMIC DNA]</scope>
    <source>
        <strain evidence="9 10">DT12</strain>
    </source>
</reference>
<proteinExistence type="inferred from homology"/>
<comment type="caution">
    <text evidence="9">The sequence shown here is derived from an EMBL/GenBank/DDBJ whole genome shotgun (WGS) entry which is preliminary data.</text>
</comment>
<dbReference type="Gene3D" id="1.10.150.20">
    <property type="entry name" value="5' to 3' exonuclease, C-terminal subdomain"/>
    <property type="match status" value="1"/>
</dbReference>